<protein>
    <submittedName>
        <fullName evidence="1">Uncharacterized protein</fullName>
    </submittedName>
</protein>
<reference evidence="1" key="1">
    <citation type="submission" date="2020-08" db="EMBL/GenBank/DDBJ databases">
        <title>Plant Genome Project.</title>
        <authorList>
            <person name="Zhang R.-G."/>
        </authorList>
    </citation>
    <scope>NUCLEOTIDE SEQUENCE</scope>
    <source>
        <strain evidence="1">WSP0</strain>
        <tissue evidence="1">Leaf</tissue>
    </source>
</reference>
<dbReference type="EMBL" id="JACTNZ010000010">
    <property type="protein sequence ID" value="KAG5530094.1"/>
    <property type="molecule type" value="Genomic_DNA"/>
</dbReference>
<dbReference type="AlphaFoldDB" id="A0AAV6IRJ6"/>
<comment type="caution">
    <text evidence="1">The sequence shown here is derived from an EMBL/GenBank/DDBJ whole genome shotgun (WGS) entry which is preliminary data.</text>
</comment>
<gene>
    <name evidence="1" type="ORF">RHGRI_030455</name>
</gene>
<sequence length="72" mass="7621">MLVMTPYPGTKPAAKWTVDGVHMPVMTSWQEGFGGCGVIQNQIAVLKDMLGSVATKSGLVSRLFRMATPAGP</sequence>
<keyword evidence="2" id="KW-1185">Reference proteome</keyword>
<accession>A0AAV6IRJ6</accession>
<proteinExistence type="predicted"/>
<organism evidence="1 2">
    <name type="scientific">Rhododendron griersonianum</name>
    <dbReference type="NCBI Taxonomy" id="479676"/>
    <lineage>
        <taxon>Eukaryota</taxon>
        <taxon>Viridiplantae</taxon>
        <taxon>Streptophyta</taxon>
        <taxon>Embryophyta</taxon>
        <taxon>Tracheophyta</taxon>
        <taxon>Spermatophyta</taxon>
        <taxon>Magnoliopsida</taxon>
        <taxon>eudicotyledons</taxon>
        <taxon>Gunneridae</taxon>
        <taxon>Pentapetalae</taxon>
        <taxon>asterids</taxon>
        <taxon>Ericales</taxon>
        <taxon>Ericaceae</taxon>
        <taxon>Ericoideae</taxon>
        <taxon>Rhodoreae</taxon>
        <taxon>Rhododendron</taxon>
    </lineage>
</organism>
<name>A0AAV6IRJ6_9ERIC</name>
<evidence type="ECO:0000313" key="1">
    <source>
        <dbReference type="EMBL" id="KAG5530094.1"/>
    </source>
</evidence>
<evidence type="ECO:0000313" key="2">
    <source>
        <dbReference type="Proteomes" id="UP000823749"/>
    </source>
</evidence>
<dbReference type="Proteomes" id="UP000823749">
    <property type="component" value="Chromosome 10"/>
</dbReference>